<comment type="caution">
    <text evidence="2">The sequence shown here is derived from an EMBL/GenBank/DDBJ whole genome shotgun (WGS) entry which is preliminary data.</text>
</comment>
<feature type="non-terminal residue" evidence="2">
    <location>
        <position position="53"/>
    </location>
</feature>
<keyword evidence="3" id="KW-1185">Reference proteome</keyword>
<evidence type="ECO:0000313" key="2">
    <source>
        <dbReference type="EMBL" id="KAK3583708.1"/>
    </source>
</evidence>
<gene>
    <name evidence="2" type="ORF">CHS0354_021461</name>
</gene>
<evidence type="ECO:0000313" key="3">
    <source>
        <dbReference type="Proteomes" id="UP001195483"/>
    </source>
</evidence>
<sequence>MYFQETSATYVALSNLQELPTMEELSNSLSNDKAPGNDSTPPETIKLGKPTLL</sequence>
<reference evidence="2" key="1">
    <citation type="journal article" date="2021" name="Genome Biol. Evol.">
        <title>A High-Quality Reference Genome for a Parasitic Bivalve with Doubly Uniparental Inheritance (Bivalvia: Unionida).</title>
        <authorList>
            <person name="Smith C.H."/>
        </authorList>
    </citation>
    <scope>NUCLEOTIDE SEQUENCE</scope>
    <source>
        <strain evidence="2">CHS0354</strain>
    </source>
</reference>
<organism evidence="2 3">
    <name type="scientific">Potamilus streckersoni</name>
    <dbReference type="NCBI Taxonomy" id="2493646"/>
    <lineage>
        <taxon>Eukaryota</taxon>
        <taxon>Metazoa</taxon>
        <taxon>Spiralia</taxon>
        <taxon>Lophotrochozoa</taxon>
        <taxon>Mollusca</taxon>
        <taxon>Bivalvia</taxon>
        <taxon>Autobranchia</taxon>
        <taxon>Heteroconchia</taxon>
        <taxon>Palaeoheterodonta</taxon>
        <taxon>Unionida</taxon>
        <taxon>Unionoidea</taxon>
        <taxon>Unionidae</taxon>
        <taxon>Ambleminae</taxon>
        <taxon>Lampsilini</taxon>
        <taxon>Potamilus</taxon>
    </lineage>
</organism>
<protein>
    <submittedName>
        <fullName evidence="2">Uncharacterized protein</fullName>
    </submittedName>
</protein>
<evidence type="ECO:0000256" key="1">
    <source>
        <dbReference type="SAM" id="MobiDB-lite"/>
    </source>
</evidence>
<dbReference type="Proteomes" id="UP001195483">
    <property type="component" value="Unassembled WGS sequence"/>
</dbReference>
<name>A0AAE0VMI0_9BIVA</name>
<dbReference type="AlphaFoldDB" id="A0AAE0VMI0"/>
<proteinExistence type="predicted"/>
<reference evidence="2" key="3">
    <citation type="submission" date="2023-05" db="EMBL/GenBank/DDBJ databases">
        <authorList>
            <person name="Smith C.H."/>
        </authorList>
    </citation>
    <scope>NUCLEOTIDE SEQUENCE</scope>
    <source>
        <strain evidence="2">CHS0354</strain>
        <tissue evidence="2">Mantle</tissue>
    </source>
</reference>
<reference evidence="2" key="2">
    <citation type="journal article" date="2021" name="Genome Biol. Evol.">
        <title>Developing a high-quality reference genome for a parasitic bivalve with doubly uniparental inheritance (Bivalvia: Unionida).</title>
        <authorList>
            <person name="Smith C.H."/>
        </authorList>
    </citation>
    <scope>NUCLEOTIDE SEQUENCE</scope>
    <source>
        <strain evidence="2">CHS0354</strain>
        <tissue evidence="2">Mantle</tissue>
    </source>
</reference>
<feature type="region of interest" description="Disordered" evidence="1">
    <location>
        <begin position="22"/>
        <end position="53"/>
    </location>
</feature>
<feature type="compositionally biased region" description="Polar residues" evidence="1">
    <location>
        <begin position="22"/>
        <end position="42"/>
    </location>
</feature>
<dbReference type="EMBL" id="JAEAOA010001314">
    <property type="protein sequence ID" value="KAK3583708.1"/>
    <property type="molecule type" value="Genomic_DNA"/>
</dbReference>
<accession>A0AAE0VMI0</accession>